<dbReference type="EMBL" id="CP041614">
    <property type="protein sequence ID" value="QDO83413.1"/>
    <property type="molecule type" value="Genomic_DNA"/>
</dbReference>
<dbReference type="InterPro" id="IPR021334">
    <property type="entry name" value="DUF2947"/>
</dbReference>
<proteinExistence type="predicted"/>
<gene>
    <name evidence="1" type="ORF">FM037_09465</name>
</gene>
<dbReference type="Pfam" id="PF11163">
    <property type="entry name" value="DUF2947"/>
    <property type="match status" value="1"/>
</dbReference>
<keyword evidence="2" id="KW-1185">Reference proteome</keyword>
<organism evidence="1 2">
    <name type="scientific">Shewanella psychropiezotolerans</name>
    <dbReference type="NCBI Taxonomy" id="2593655"/>
    <lineage>
        <taxon>Bacteria</taxon>
        <taxon>Pseudomonadati</taxon>
        <taxon>Pseudomonadota</taxon>
        <taxon>Gammaproteobacteria</taxon>
        <taxon>Alteromonadales</taxon>
        <taxon>Shewanellaceae</taxon>
        <taxon>Shewanella</taxon>
    </lineage>
</organism>
<accession>A0ABX5X0A5</accession>
<sequence length="168" mass="19754">MSLPPTARPCGTYLHPLEQYQRKWIFNHKDLPVTDEDKAFIKPLDQKGAMEVWNKWISNRSSSAEQFSKGDWAAKDKAWVEADDWQSAWDSEEVALPEIFAAHFDWADNTPVYFCYEKYQVIETRWDVFVRNWKCFLFFDDGPLLISPKHKQAALIHQDGQYQIGHRG</sequence>
<name>A0ABX5X0A5_9GAMM</name>
<evidence type="ECO:0000313" key="2">
    <source>
        <dbReference type="Proteomes" id="UP000315947"/>
    </source>
</evidence>
<dbReference type="Proteomes" id="UP000315947">
    <property type="component" value="Chromosome"/>
</dbReference>
<reference evidence="1 2" key="1">
    <citation type="submission" date="2019-07" db="EMBL/GenBank/DDBJ databases">
        <title>Shewanella sp. YLB-06 whole genomic sequence.</title>
        <authorList>
            <person name="Yu L."/>
        </authorList>
    </citation>
    <scope>NUCLEOTIDE SEQUENCE [LARGE SCALE GENOMIC DNA]</scope>
    <source>
        <strain evidence="1 2">YLB-06</strain>
    </source>
</reference>
<evidence type="ECO:0000313" key="1">
    <source>
        <dbReference type="EMBL" id="QDO83413.1"/>
    </source>
</evidence>
<protein>
    <submittedName>
        <fullName evidence="1">DUF2947 family protein</fullName>
    </submittedName>
</protein>